<dbReference type="Proteomes" id="UP000004367">
    <property type="component" value="Unassembled WGS sequence"/>
</dbReference>
<dbReference type="GO" id="GO:0043190">
    <property type="term" value="C:ATP-binding cassette (ABC) transporter complex"/>
    <property type="evidence" value="ECO:0007669"/>
    <property type="project" value="InterPro"/>
</dbReference>
<name>H5UV35_9MICO</name>
<dbReference type="eggNOG" id="COG4166">
    <property type="taxonomic scope" value="Bacteria"/>
</dbReference>
<feature type="region of interest" description="Disordered" evidence="1">
    <location>
        <begin position="1"/>
        <end position="25"/>
    </location>
</feature>
<feature type="domain" description="Solute-binding protein family 5" evidence="2">
    <location>
        <begin position="108"/>
        <end position="422"/>
    </location>
</feature>
<dbReference type="InterPro" id="IPR030678">
    <property type="entry name" value="Peptide/Ni-bd"/>
</dbReference>
<dbReference type="PANTHER" id="PTHR30290:SF83">
    <property type="entry name" value="ABC TRANSPORTER SUBSTRATE-BINDING PROTEIN"/>
    <property type="match status" value="1"/>
</dbReference>
<dbReference type="EMBL" id="BAFE01000089">
    <property type="protein sequence ID" value="GAB49593.1"/>
    <property type="molecule type" value="Genomic_DNA"/>
</dbReference>
<organism evidence="3 4">
    <name type="scientific">Mobilicoccus pelagius NBRC 104925</name>
    <dbReference type="NCBI Taxonomy" id="1089455"/>
    <lineage>
        <taxon>Bacteria</taxon>
        <taxon>Bacillati</taxon>
        <taxon>Actinomycetota</taxon>
        <taxon>Actinomycetes</taxon>
        <taxon>Micrococcales</taxon>
        <taxon>Dermatophilaceae</taxon>
        <taxon>Mobilicoccus</taxon>
    </lineage>
</organism>
<evidence type="ECO:0000259" key="2">
    <source>
        <dbReference type="Pfam" id="PF00496"/>
    </source>
</evidence>
<dbReference type="InterPro" id="IPR000914">
    <property type="entry name" value="SBP_5_dom"/>
</dbReference>
<keyword evidence="4" id="KW-1185">Reference proteome</keyword>
<dbReference type="STRING" id="1089455.MOPEL_130_02000"/>
<dbReference type="PANTHER" id="PTHR30290">
    <property type="entry name" value="PERIPLASMIC BINDING COMPONENT OF ABC TRANSPORTER"/>
    <property type="match status" value="1"/>
</dbReference>
<feature type="region of interest" description="Disordered" evidence="1">
    <location>
        <begin position="175"/>
        <end position="202"/>
    </location>
</feature>
<dbReference type="Gene3D" id="3.40.190.10">
    <property type="entry name" value="Periplasmic binding protein-like II"/>
    <property type="match status" value="1"/>
</dbReference>
<gene>
    <name evidence="3" type="ORF">MOPEL_130_02000</name>
</gene>
<comment type="caution">
    <text evidence="3">The sequence shown here is derived from an EMBL/GenBank/DDBJ whole genome shotgun (WGS) entry which is preliminary data.</text>
</comment>
<dbReference type="InterPro" id="IPR039424">
    <property type="entry name" value="SBP_5"/>
</dbReference>
<evidence type="ECO:0000313" key="4">
    <source>
        <dbReference type="Proteomes" id="UP000004367"/>
    </source>
</evidence>
<dbReference type="RefSeq" id="WP_009483436.1">
    <property type="nucleotide sequence ID" value="NZ_BAFE01000089.1"/>
</dbReference>
<dbReference type="GO" id="GO:0015833">
    <property type="term" value="P:peptide transport"/>
    <property type="evidence" value="ECO:0007669"/>
    <property type="project" value="TreeGrafter"/>
</dbReference>
<dbReference type="PIRSF" id="PIRSF002741">
    <property type="entry name" value="MppA"/>
    <property type="match status" value="1"/>
</dbReference>
<feature type="compositionally biased region" description="Basic residues" evidence="1">
    <location>
        <begin position="12"/>
        <end position="25"/>
    </location>
</feature>
<feature type="compositionally biased region" description="Low complexity" evidence="1">
    <location>
        <begin position="1"/>
        <end position="11"/>
    </location>
</feature>
<evidence type="ECO:0000313" key="3">
    <source>
        <dbReference type="EMBL" id="GAB49593.1"/>
    </source>
</evidence>
<protein>
    <submittedName>
        <fullName evidence="3">Putative peptide ABC transporter substrate-binding protein</fullName>
    </submittedName>
</protein>
<sequence length="582" mass="61939">MRPAPRVVPAGPRRHARRTPRRRGPAHVGLAALLAVVPLPLAGCGPTTPTPPPTASPTHSPDAGDPIVVNSLPLPARFDPTDTDDPYTGRIAGLVQRGLFRYDAKGKAVPEVAASVESTDHRVYEVTLAPGWRFSDGEPVTADSFVDAWNRLADPTHPKRMRDLLAPVAGFVPVAAGTPGRSSDATDRGPARDRPTGRSPRLAGLTVTGARTFTITLTHPHPGFEQRLGHVALAPLPDVAFTDPDRFATRPVGNGPYLLPRGWSARGVLPLRPSATYTAGDPALNSGIDFRPYTDPARALRDVRDGRLDVLDVLSPSSLPTLRATFAQRVVDQPVGRSTGLAFPVHRAPWTGKDGSARRTALSMAIDREALAVDVHARTRDVATDLAPPVVEGHSPDLCGDACTLDPETAAEILDGVGGLPGGFTIAYAEDIDEGPTVTAICADVVEHLRVRCTGRPYPTSEALRTAVASGEETGPHLATRQMAYPLLESFLVPRFLGDGRTNDTGYADPITDAALGRALATEAPERTERLRSASRRILTSMPVVPLLDVHVAAVSSPAVTDVRYDVFGSPAYTQIRRPREG</sequence>
<dbReference type="GO" id="GO:1904680">
    <property type="term" value="F:peptide transmembrane transporter activity"/>
    <property type="evidence" value="ECO:0007669"/>
    <property type="project" value="TreeGrafter"/>
</dbReference>
<feature type="compositionally biased region" description="Basic and acidic residues" evidence="1">
    <location>
        <begin position="184"/>
        <end position="196"/>
    </location>
</feature>
<dbReference type="CDD" id="cd00995">
    <property type="entry name" value="PBP2_NikA_DppA_OppA_like"/>
    <property type="match status" value="1"/>
</dbReference>
<dbReference type="Pfam" id="PF00496">
    <property type="entry name" value="SBP_bac_5"/>
    <property type="match status" value="1"/>
</dbReference>
<dbReference type="SUPFAM" id="SSF53850">
    <property type="entry name" value="Periplasmic binding protein-like II"/>
    <property type="match status" value="1"/>
</dbReference>
<accession>H5UV35</accession>
<dbReference type="GO" id="GO:0042597">
    <property type="term" value="C:periplasmic space"/>
    <property type="evidence" value="ECO:0007669"/>
    <property type="project" value="UniProtKB-ARBA"/>
</dbReference>
<feature type="region of interest" description="Disordered" evidence="1">
    <location>
        <begin position="44"/>
        <end position="68"/>
    </location>
</feature>
<dbReference type="Gene3D" id="3.10.105.10">
    <property type="entry name" value="Dipeptide-binding Protein, Domain 3"/>
    <property type="match status" value="1"/>
</dbReference>
<dbReference type="Gene3D" id="3.90.76.10">
    <property type="entry name" value="Dipeptide-binding Protein, Domain 1"/>
    <property type="match status" value="1"/>
</dbReference>
<evidence type="ECO:0000256" key="1">
    <source>
        <dbReference type="SAM" id="MobiDB-lite"/>
    </source>
</evidence>
<reference evidence="3 4" key="1">
    <citation type="submission" date="2012-02" db="EMBL/GenBank/DDBJ databases">
        <title>Whole genome shotgun sequence of Mobilicoccus pelagius NBRC 104925.</title>
        <authorList>
            <person name="Yoshida Y."/>
            <person name="Hosoyama A."/>
            <person name="Tsuchikane K."/>
            <person name="Katsumata H."/>
            <person name="Yamazaki S."/>
            <person name="Fujita N."/>
        </authorList>
    </citation>
    <scope>NUCLEOTIDE SEQUENCE [LARGE SCALE GENOMIC DNA]</scope>
    <source>
        <strain evidence="3 4">NBRC 104925</strain>
    </source>
</reference>
<dbReference type="AlphaFoldDB" id="H5UV35"/>
<proteinExistence type="predicted"/>